<dbReference type="Gene3D" id="3.60.40.10">
    <property type="entry name" value="PPM-type phosphatase domain"/>
    <property type="match status" value="1"/>
</dbReference>
<keyword evidence="5" id="KW-1185">Reference proteome</keyword>
<reference evidence="4 5" key="1">
    <citation type="submission" date="2020-04" db="EMBL/GenBank/DDBJ databases">
        <authorList>
            <person name="Klaysubun C."/>
            <person name="Duangmal K."/>
            <person name="Lipun K."/>
        </authorList>
    </citation>
    <scope>NUCLEOTIDE SEQUENCE [LARGE SCALE GENOMIC DNA]</scope>
    <source>
        <strain evidence="4 5">K10HN5</strain>
    </source>
</reference>
<organism evidence="4 5">
    <name type="scientific">Pseudonocardia acidicola</name>
    <dbReference type="NCBI Taxonomy" id="2724939"/>
    <lineage>
        <taxon>Bacteria</taxon>
        <taxon>Bacillati</taxon>
        <taxon>Actinomycetota</taxon>
        <taxon>Actinomycetes</taxon>
        <taxon>Pseudonocardiales</taxon>
        <taxon>Pseudonocardiaceae</taxon>
        <taxon>Pseudonocardia</taxon>
    </lineage>
</organism>
<dbReference type="SMART" id="SM00065">
    <property type="entry name" value="GAF"/>
    <property type="match status" value="1"/>
</dbReference>
<dbReference type="EMBL" id="JAAXLA010000077">
    <property type="protein sequence ID" value="NMI01210.1"/>
    <property type="molecule type" value="Genomic_DNA"/>
</dbReference>
<dbReference type="PANTHER" id="PTHR43156:SF2">
    <property type="entry name" value="STAGE II SPORULATION PROTEIN E"/>
    <property type="match status" value="1"/>
</dbReference>
<feature type="domain" description="GAF" evidence="2">
    <location>
        <begin position="61"/>
        <end position="203"/>
    </location>
</feature>
<dbReference type="InterPro" id="IPR029016">
    <property type="entry name" value="GAF-like_dom_sf"/>
</dbReference>
<sequence length="429" mass="46125">MSRAATRRPRVGRLRSGAASGVVPARWPVGTAAEGHGAVDLGRGDEARVRALENLGVLDTGREERFDRLTGLARRLFGVASAAVTLIDRDRLYIKSSDGAQLLDGPRNEAFCDQTIRRPETLVVEDMRTDARFADNPLVTGDPHVRFYAGHPLTAPGGHRVGALCLIDDRPRTFTPEERVLLEELADWAQQELTRSAELEQAALVQRGLLPRHPPRIAGYDVAGVCLPSRAVGGDFLDWYPTQDGGLAVTLGDVMGKGMGAALVMAMVRTAMRSTGRLHAPADALREAAGALHEDLEETSTLVTLCHAVLRPDDDVVRYADAGHGLMLLVRADGSVHRDVRGDLPLGVLPGVDWHEAKVVLGPGDVVLAFSDGLLDLYPGTLLHALDEIATTIRAGGEAADVVDRFADRAHRAALLDDDVTVLAIRRLP</sequence>
<evidence type="ECO:0000313" key="4">
    <source>
        <dbReference type="EMBL" id="NMI01210.1"/>
    </source>
</evidence>
<dbReference type="InterPro" id="IPR052016">
    <property type="entry name" value="Bact_Sigma-Reg"/>
</dbReference>
<accession>A0ABX1SLR2</accession>
<dbReference type="SUPFAM" id="SSF81606">
    <property type="entry name" value="PP2C-like"/>
    <property type="match status" value="1"/>
</dbReference>
<dbReference type="Pfam" id="PF07228">
    <property type="entry name" value="SpoIIE"/>
    <property type="match status" value="1"/>
</dbReference>
<name>A0ABX1SLR2_9PSEU</name>
<dbReference type="Proteomes" id="UP000820669">
    <property type="component" value="Unassembled WGS sequence"/>
</dbReference>
<dbReference type="InterPro" id="IPR001932">
    <property type="entry name" value="PPM-type_phosphatase-like_dom"/>
</dbReference>
<evidence type="ECO:0000313" key="5">
    <source>
        <dbReference type="Proteomes" id="UP000820669"/>
    </source>
</evidence>
<evidence type="ECO:0000259" key="3">
    <source>
        <dbReference type="SMART" id="SM00331"/>
    </source>
</evidence>
<comment type="caution">
    <text evidence="4">The sequence shown here is derived from an EMBL/GenBank/DDBJ whole genome shotgun (WGS) entry which is preliminary data.</text>
</comment>
<evidence type="ECO:0000256" key="1">
    <source>
        <dbReference type="ARBA" id="ARBA00022801"/>
    </source>
</evidence>
<keyword evidence="1" id="KW-0378">Hydrolase</keyword>
<dbReference type="InterPro" id="IPR003018">
    <property type="entry name" value="GAF"/>
</dbReference>
<dbReference type="Pfam" id="PF01590">
    <property type="entry name" value="GAF"/>
    <property type="match status" value="1"/>
</dbReference>
<dbReference type="InterPro" id="IPR036457">
    <property type="entry name" value="PPM-type-like_dom_sf"/>
</dbReference>
<protein>
    <submittedName>
        <fullName evidence="4">SpoIIE family protein phosphatase</fullName>
    </submittedName>
</protein>
<dbReference type="Gene3D" id="3.30.450.40">
    <property type="match status" value="1"/>
</dbReference>
<proteinExistence type="predicted"/>
<gene>
    <name evidence="4" type="ORF">HF526_28500</name>
</gene>
<feature type="domain" description="PPM-type phosphatase" evidence="3">
    <location>
        <begin position="217"/>
        <end position="427"/>
    </location>
</feature>
<dbReference type="SMART" id="SM00331">
    <property type="entry name" value="PP2C_SIG"/>
    <property type="match status" value="1"/>
</dbReference>
<evidence type="ECO:0000259" key="2">
    <source>
        <dbReference type="SMART" id="SM00065"/>
    </source>
</evidence>
<dbReference type="SUPFAM" id="SSF55781">
    <property type="entry name" value="GAF domain-like"/>
    <property type="match status" value="1"/>
</dbReference>
<dbReference type="PANTHER" id="PTHR43156">
    <property type="entry name" value="STAGE II SPORULATION PROTEIN E-RELATED"/>
    <property type="match status" value="1"/>
</dbReference>